<keyword evidence="3" id="KW-0723">Serine/threonine-protein kinase</keyword>
<dbReference type="PROSITE" id="PS00107">
    <property type="entry name" value="PROTEIN_KINASE_ATP"/>
    <property type="match status" value="1"/>
</dbReference>
<dbReference type="Pfam" id="PF12819">
    <property type="entry name" value="Malectin_like"/>
    <property type="match status" value="1"/>
</dbReference>
<dbReference type="Gene3D" id="3.80.10.10">
    <property type="entry name" value="Ribonuclease Inhibitor"/>
    <property type="match status" value="1"/>
</dbReference>
<feature type="domain" description="Protein kinase" evidence="17">
    <location>
        <begin position="639"/>
        <end position="908"/>
    </location>
</feature>
<dbReference type="SMART" id="SM00220">
    <property type="entry name" value="S_TKc"/>
    <property type="match status" value="1"/>
</dbReference>
<dbReference type="InterPro" id="IPR001245">
    <property type="entry name" value="Ser-Thr/Tyr_kinase_cat_dom"/>
</dbReference>
<dbReference type="PANTHER" id="PTHR45631:SF68">
    <property type="entry name" value="REPEAT FAMILY PROTEIN, PUTATIVE, EXPRESSED-RELATED"/>
    <property type="match status" value="1"/>
</dbReference>
<keyword evidence="4" id="KW-0433">Leucine-rich repeat</keyword>
<feature type="transmembrane region" description="Helical" evidence="16">
    <location>
        <begin position="576"/>
        <end position="598"/>
    </location>
</feature>
<evidence type="ECO:0000256" key="6">
    <source>
        <dbReference type="ARBA" id="ARBA00022692"/>
    </source>
</evidence>
<dbReference type="InterPro" id="IPR024788">
    <property type="entry name" value="Malectin-like_Carb-bd_dom"/>
</dbReference>
<keyword evidence="19" id="KW-1185">Reference proteome</keyword>
<evidence type="ECO:0000256" key="7">
    <source>
        <dbReference type="ARBA" id="ARBA00022737"/>
    </source>
</evidence>
<organism evidence="18 19">
    <name type="scientific">Sphagnum jensenii</name>
    <dbReference type="NCBI Taxonomy" id="128206"/>
    <lineage>
        <taxon>Eukaryota</taxon>
        <taxon>Viridiplantae</taxon>
        <taxon>Streptophyta</taxon>
        <taxon>Embryophyta</taxon>
        <taxon>Bryophyta</taxon>
        <taxon>Sphagnophytina</taxon>
        <taxon>Sphagnopsida</taxon>
        <taxon>Sphagnales</taxon>
        <taxon>Sphagnaceae</taxon>
        <taxon>Sphagnum</taxon>
    </lineage>
</organism>
<dbReference type="SUPFAM" id="SSF56112">
    <property type="entry name" value="Protein kinase-like (PK-like)"/>
    <property type="match status" value="1"/>
</dbReference>
<keyword evidence="10 15" id="KW-0067">ATP-binding</keyword>
<evidence type="ECO:0000256" key="10">
    <source>
        <dbReference type="ARBA" id="ARBA00022840"/>
    </source>
</evidence>
<sequence length="967" mass="105639">MDCKRRMGNIRVLKAAVSSQSIALLQLFTALMLYSQSASAQDAAPSTTLYIDCGSTTPSSVDTNTGITWVSDALYITTGVNAAVAADVPNFPELNTLRYFPDSRAKNCYTLPVSANTLYLIKATFFYGAYDNPATATLPTFQMAIDQTIVANVTFENANTGTFTEISYASQANVTFLCLLRDSSQSNPFVSAISLTSLPFYGDTFRADLYPGRQYYLTLNRACFGGKTGDVIRSPEDPYDRSWFFQGTNSTMLQSTAPLEYLTGANGSVLVANDLYGQPPGAALENAASTSGTLTISLPKILLLQDQSSYTVRLALYFAELSPTPNSRGFFVEAPVYANGSTYAPDNFGINVAYEEWIYFTSNAPTPIVELVPSNNSSTSPTSGPLLNALELLEQIEFTATRTNDADAAAIEEIKSSMNLTEWTGDPCLPYPHAWINCSITSNSASPSILSVNLSGYHLNGTISPSFGNLLSLTNLALDNNELTGPLPTSLNALTNLKTLYLQNNFLTGPLPDWMASLTNISELLVQNNNFTGVIPVGLISKNNSLNFVYKPGNPGLLIQQAGPASPPQPVRKANIGIIVGAIIGGILAFAIIAFVIMRYGQLPTFGIGKNVDLEGYDMGIIAPAFKAYTSAEVVAATQNFQREIGRGGFGRVYYGRLDGQEVAIKVLDIKSSQGPEEFSNEVEILSKVCHRNLVALVGYCNQGNKQMLIYEFMHNGSLHDHLYGTFQKKIIKFEIEIVPGLDYLHTGCHPSIIHRDIKSSNILLPSKMEIAKVADFGLSKLTYGEDVTHVDTKVKGTIGYLDPEYFSTGKLSTKSDVFSFGVVLLEMITGRMPMDPTIQHRNYSNTSKWVEANFQAGNINEILDPIIKASNPNPETVWKVLELAMQCIQHEGSQRPAMNEVVQELRIAIDMEHSLPLHNHSEFNGMKVKTTMHLSHASNIDLQEVHLVDYKLSSGTSYLYPVLKYI</sequence>
<evidence type="ECO:0000313" key="19">
    <source>
        <dbReference type="Proteomes" id="UP001497522"/>
    </source>
</evidence>
<feature type="binding site" evidence="15">
    <location>
        <position position="666"/>
    </location>
    <ligand>
        <name>ATP</name>
        <dbReference type="ChEBI" id="CHEBI:30616"/>
    </ligand>
</feature>
<keyword evidence="11 16" id="KW-1133">Transmembrane helix</keyword>
<evidence type="ECO:0000313" key="18">
    <source>
        <dbReference type="EMBL" id="CAK9867506.1"/>
    </source>
</evidence>
<evidence type="ECO:0000256" key="2">
    <source>
        <dbReference type="ARBA" id="ARBA00012513"/>
    </source>
</evidence>
<dbReference type="PROSITE" id="PS50011">
    <property type="entry name" value="PROTEIN_KINASE_DOM"/>
    <property type="match status" value="1"/>
</dbReference>
<evidence type="ECO:0000259" key="17">
    <source>
        <dbReference type="PROSITE" id="PS50011"/>
    </source>
</evidence>
<dbReference type="PANTHER" id="PTHR45631">
    <property type="entry name" value="OS07G0107800 PROTEIN-RELATED"/>
    <property type="match status" value="1"/>
</dbReference>
<evidence type="ECO:0000256" key="3">
    <source>
        <dbReference type="ARBA" id="ARBA00022527"/>
    </source>
</evidence>
<dbReference type="Proteomes" id="UP001497522">
    <property type="component" value="Chromosome 17"/>
</dbReference>
<dbReference type="SUPFAM" id="SSF52058">
    <property type="entry name" value="L domain-like"/>
    <property type="match status" value="1"/>
</dbReference>
<dbReference type="EMBL" id="OZ023718">
    <property type="protein sequence ID" value="CAK9867506.1"/>
    <property type="molecule type" value="Genomic_DNA"/>
</dbReference>
<evidence type="ECO:0000256" key="1">
    <source>
        <dbReference type="ARBA" id="ARBA00004167"/>
    </source>
</evidence>
<gene>
    <name evidence="18" type="ORF">CSSPJE1EN2_LOCUS10501</name>
</gene>
<comment type="catalytic activity">
    <reaction evidence="13">
        <text>L-threonyl-[protein] + ATP = O-phospho-L-threonyl-[protein] + ADP + H(+)</text>
        <dbReference type="Rhea" id="RHEA:46608"/>
        <dbReference type="Rhea" id="RHEA-COMP:11060"/>
        <dbReference type="Rhea" id="RHEA-COMP:11605"/>
        <dbReference type="ChEBI" id="CHEBI:15378"/>
        <dbReference type="ChEBI" id="CHEBI:30013"/>
        <dbReference type="ChEBI" id="CHEBI:30616"/>
        <dbReference type="ChEBI" id="CHEBI:61977"/>
        <dbReference type="ChEBI" id="CHEBI:456216"/>
        <dbReference type="EC" id="2.7.11.1"/>
    </reaction>
</comment>
<comment type="catalytic activity">
    <reaction evidence="14">
        <text>L-seryl-[protein] + ATP = O-phospho-L-seryl-[protein] + ADP + H(+)</text>
        <dbReference type="Rhea" id="RHEA:17989"/>
        <dbReference type="Rhea" id="RHEA-COMP:9863"/>
        <dbReference type="Rhea" id="RHEA-COMP:11604"/>
        <dbReference type="ChEBI" id="CHEBI:15378"/>
        <dbReference type="ChEBI" id="CHEBI:29999"/>
        <dbReference type="ChEBI" id="CHEBI:30616"/>
        <dbReference type="ChEBI" id="CHEBI:83421"/>
        <dbReference type="ChEBI" id="CHEBI:456216"/>
        <dbReference type="EC" id="2.7.11.1"/>
    </reaction>
</comment>
<evidence type="ECO:0000256" key="8">
    <source>
        <dbReference type="ARBA" id="ARBA00022741"/>
    </source>
</evidence>
<dbReference type="PROSITE" id="PS00108">
    <property type="entry name" value="PROTEIN_KINASE_ST"/>
    <property type="match status" value="1"/>
</dbReference>
<evidence type="ECO:0000256" key="11">
    <source>
        <dbReference type="ARBA" id="ARBA00022989"/>
    </source>
</evidence>
<dbReference type="Gene3D" id="1.10.510.10">
    <property type="entry name" value="Transferase(Phosphotransferase) domain 1"/>
    <property type="match status" value="1"/>
</dbReference>
<comment type="subcellular location">
    <subcellularLocation>
        <location evidence="1">Membrane</location>
        <topology evidence="1">Single-pass membrane protein</topology>
    </subcellularLocation>
</comment>
<accession>A0ABP1AYY8</accession>
<evidence type="ECO:0000256" key="12">
    <source>
        <dbReference type="ARBA" id="ARBA00023136"/>
    </source>
</evidence>
<dbReference type="InterPro" id="IPR032675">
    <property type="entry name" value="LRR_dom_sf"/>
</dbReference>
<evidence type="ECO:0000256" key="4">
    <source>
        <dbReference type="ARBA" id="ARBA00022614"/>
    </source>
</evidence>
<dbReference type="CDD" id="cd14066">
    <property type="entry name" value="STKc_IRAK"/>
    <property type="match status" value="1"/>
</dbReference>
<evidence type="ECO:0000256" key="13">
    <source>
        <dbReference type="ARBA" id="ARBA00047899"/>
    </source>
</evidence>
<dbReference type="InterPro" id="IPR000719">
    <property type="entry name" value="Prot_kinase_dom"/>
</dbReference>
<keyword evidence="8 15" id="KW-0547">Nucleotide-binding</keyword>
<keyword evidence="12 16" id="KW-0472">Membrane</keyword>
<dbReference type="InterPro" id="IPR001611">
    <property type="entry name" value="Leu-rich_rpt"/>
</dbReference>
<dbReference type="InterPro" id="IPR011009">
    <property type="entry name" value="Kinase-like_dom_sf"/>
</dbReference>
<keyword evidence="9" id="KW-0418">Kinase</keyword>
<dbReference type="InterPro" id="IPR008271">
    <property type="entry name" value="Ser/Thr_kinase_AS"/>
</dbReference>
<evidence type="ECO:0000256" key="16">
    <source>
        <dbReference type="SAM" id="Phobius"/>
    </source>
</evidence>
<reference evidence="18" key="1">
    <citation type="submission" date="2024-03" db="EMBL/GenBank/DDBJ databases">
        <authorList>
            <consortium name="ELIXIR-Norway"/>
            <consortium name="Elixir Norway"/>
        </authorList>
    </citation>
    <scope>NUCLEOTIDE SEQUENCE</scope>
</reference>
<evidence type="ECO:0000256" key="14">
    <source>
        <dbReference type="ARBA" id="ARBA00048679"/>
    </source>
</evidence>
<dbReference type="Pfam" id="PF07714">
    <property type="entry name" value="PK_Tyr_Ser-Thr"/>
    <property type="match status" value="1"/>
</dbReference>
<protein>
    <recommendedName>
        <fullName evidence="2">non-specific serine/threonine protein kinase</fullName>
        <ecNumber evidence="2">2.7.11.1</ecNumber>
    </recommendedName>
</protein>
<dbReference type="InterPro" id="IPR017441">
    <property type="entry name" value="Protein_kinase_ATP_BS"/>
</dbReference>
<keyword evidence="6 16" id="KW-0812">Transmembrane</keyword>
<evidence type="ECO:0000256" key="15">
    <source>
        <dbReference type="PROSITE-ProRule" id="PRU10141"/>
    </source>
</evidence>
<dbReference type="Pfam" id="PF13855">
    <property type="entry name" value="LRR_8"/>
    <property type="match status" value="1"/>
</dbReference>
<proteinExistence type="predicted"/>
<keyword evidence="5" id="KW-0808">Transferase</keyword>
<name>A0ABP1AYY8_9BRYO</name>
<evidence type="ECO:0000256" key="5">
    <source>
        <dbReference type="ARBA" id="ARBA00022679"/>
    </source>
</evidence>
<evidence type="ECO:0000256" key="9">
    <source>
        <dbReference type="ARBA" id="ARBA00022777"/>
    </source>
</evidence>
<dbReference type="Gene3D" id="3.30.200.20">
    <property type="entry name" value="Phosphorylase Kinase, domain 1"/>
    <property type="match status" value="1"/>
</dbReference>
<keyword evidence="7" id="KW-0677">Repeat</keyword>
<dbReference type="EC" id="2.7.11.1" evidence="2"/>